<accession>A0A7G5H2P8</accession>
<organism evidence="2 3">
    <name type="scientific">Spirosoma foliorum</name>
    <dbReference type="NCBI Taxonomy" id="2710596"/>
    <lineage>
        <taxon>Bacteria</taxon>
        <taxon>Pseudomonadati</taxon>
        <taxon>Bacteroidota</taxon>
        <taxon>Cytophagia</taxon>
        <taxon>Cytophagales</taxon>
        <taxon>Cytophagaceae</taxon>
        <taxon>Spirosoma</taxon>
    </lineage>
</organism>
<evidence type="ECO:0000313" key="2">
    <source>
        <dbReference type="EMBL" id="QMW05390.1"/>
    </source>
</evidence>
<dbReference type="AlphaFoldDB" id="A0A7G5H2P8"/>
<evidence type="ECO:0000256" key="1">
    <source>
        <dbReference type="SAM" id="MobiDB-lite"/>
    </source>
</evidence>
<gene>
    <name evidence="2" type="ORF">H3H32_11100</name>
</gene>
<feature type="compositionally biased region" description="Polar residues" evidence="1">
    <location>
        <begin position="16"/>
        <end position="26"/>
    </location>
</feature>
<sequence length="48" mass="5374">MEAASGYSGDTRAEWLNNNRDAPQTLDNYIVQAERSSLTSRSLRSGQR</sequence>
<dbReference type="Proteomes" id="UP000515369">
    <property type="component" value="Chromosome"/>
</dbReference>
<feature type="region of interest" description="Disordered" evidence="1">
    <location>
        <begin position="1"/>
        <end position="26"/>
    </location>
</feature>
<dbReference type="EMBL" id="CP059732">
    <property type="protein sequence ID" value="QMW05390.1"/>
    <property type="molecule type" value="Genomic_DNA"/>
</dbReference>
<name>A0A7G5H2P8_9BACT</name>
<evidence type="ECO:0000313" key="3">
    <source>
        <dbReference type="Proteomes" id="UP000515369"/>
    </source>
</evidence>
<proteinExistence type="predicted"/>
<dbReference type="RefSeq" id="WP_182462740.1">
    <property type="nucleotide sequence ID" value="NZ_CP059732.1"/>
</dbReference>
<keyword evidence="3" id="KW-1185">Reference proteome</keyword>
<protein>
    <submittedName>
        <fullName evidence="2">Uncharacterized protein</fullName>
    </submittedName>
</protein>
<dbReference type="KEGG" id="sfol:H3H32_11100"/>
<reference evidence="2 3" key="1">
    <citation type="submission" date="2020-07" db="EMBL/GenBank/DDBJ databases">
        <title>Spirosoma foliorum sp. nov., isolated from the leaves on the Nejang mountain Korea, Republic of.</title>
        <authorList>
            <person name="Ho H."/>
            <person name="Lee Y.-J."/>
            <person name="Nurcahyanto D.-A."/>
            <person name="Kim S.-G."/>
        </authorList>
    </citation>
    <scope>NUCLEOTIDE SEQUENCE [LARGE SCALE GENOMIC DNA]</scope>
    <source>
        <strain evidence="2 3">PL0136</strain>
    </source>
</reference>